<dbReference type="Proteomes" id="UP001500212">
    <property type="component" value="Unassembled WGS sequence"/>
</dbReference>
<sequence length="216" mass="24030">MTTWPGLATGRPSCGTGRGFAFRGTQILHLHTGDEADLRLTRSFTDRLDQVLAESGQIVVRPGDDWVTVRLDTDTAGSLLISLMSLAIQAVEDRTTPARPCTWERTRRGERSGRSRAETTRDASAEDERPVGAEPTRRGERLAGTERARRDEESERPDSARWRAPGATEAAREEGHESRRPDDPDQDRRGEGTLAAGVSARSLPRPLRRVRPLRQR</sequence>
<feature type="compositionally biased region" description="Basic and acidic residues" evidence="1">
    <location>
        <begin position="170"/>
        <end position="191"/>
    </location>
</feature>
<accession>A0ABP8TL06</accession>
<feature type="compositionally biased region" description="Basic residues" evidence="1">
    <location>
        <begin position="206"/>
        <end position="216"/>
    </location>
</feature>
<dbReference type="Pfam" id="PF17648">
    <property type="entry name" value="Luciferase"/>
    <property type="match status" value="1"/>
</dbReference>
<evidence type="ECO:0000256" key="1">
    <source>
        <dbReference type="SAM" id="MobiDB-lite"/>
    </source>
</evidence>
<name>A0ABP8TL06_9ACTN</name>
<dbReference type="EMBL" id="BAABHJ010000008">
    <property type="protein sequence ID" value="GAA4608728.1"/>
    <property type="molecule type" value="Genomic_DNA"/>
</dbReference>
<protein>
    <recommendedName>
        <fullName evidence="2">Luciferase domain-containing protein</fullName>
    </recommendedName>
</protein>
<reference evidence="4" key="1">
    <citation type="journal article" date="2019" name="Int. J. Syst. Evol. Microbiol.">
        <title>The Global Catalogue of Microorganisms (GCM) 10K type strain sequencing project: providing services to taxonomists for standard genome sequencing and annotation.</title>
        <authorList>
            <consortium name="The Broad Institute Genomics Platform"/>
            <consortium name="The Broad Institute Genome Sequencing Center for Infectious Disease"/>
            <person name="Wu L."/>
            <person name="Ma J."/>
        </authorList>
    </citation>
    <scope>NUCLEOTIDE SEQUENCE [LARGE SCALE GENOMIC DNA]</scope>
    <source>
        <strain evidence="4">JCM 17938</strain>
    </source>
</reference>
<feature type="compositionally biased region" description="Basic and acidic residues" evidence="1">
    <location>
        <begin position="94"/>
        <end position="161"/>
    </location>
</feature>
<feature type="domain" description="Luciferase" evidence="2">
    <location>
        <begin position="24"/>
        <end position="87"/>
    </location>
</feature>
<evidence type="ECO:0000313" key="4">
    <source>
        <dbReference type="Proteomes" id="UP001500212"/>
    </source>
</evidence>
<keyword evidence="4" id="KW-1185">Reference proteome</keyword>
<gene>
    <name evidence="3" type="ORF">GCM10023195_34500</name>
</gene>
<feature type="region of interest" description="Disordered" evidence="1">
    <location>
        <begin position="94"/>
        <end position="216"/>
    </location>
</feature>
<proteinExistence type="predicted"/>
<organism evidence="3 4">
    <name type="scientific">Actinoallomurus liliacearum</name>
    <dbReference type="NCBI Taxonomy" id="1080073"/>
    <lineage>
        <taxon>Bacteria</taxon>
        <taxon>Bacillati</taxon>
        <taxon>Actinomycetota</taxon>
        <taxon>Actinomycetes</taxon>
        <taxon>Streptosporangiales</taxon>
        <taxon>Thermomonosporaceae</taxon>
        <taxon>Actinoallomurus</taxon>
    </lineage>
</organism>
<dbReference type="InterPro" id="IPR040841">
    <property type="entry name" value="Luciferase_dom"/>
</dbReference>
<evidence type="ECO:0000313" key="3">
    <source>
        <dbReference type="EMBL" id="GAA4608728.1"/>
    </source>
</evidence>
<evidence type="ECO:0000259" key="2">
    <source>
        <dbReference type="Pfam" id="PF17648"/>
    </source>
</evidence>
<comment type="caution">
    <text evidence="3">The sequence shown here is derived from an EMBL/GenBank/DDBJ whole genome shotgun (WGS) entry which is preliminary data.</text>
</comment>